<dbReference type="GO" id="GO:0000166">
    <property type="term" value="F:nucleotide binding"/>
    <property type="evidence" value="ECO:0007669"/>
    <property type="project" value="InterPro"/>
</dbReference>
<protein>
    <recommendedName>
        <fullName evidence="5">Oxidoreductase</fullName>
    </recommendedName>
</protein>
<evidence type="ECO:0000259" key="2">
    <source>
        <dbReference type="Pfam" id="PF08635"/>
    </source>
</evidence>
<organism evidence="3 4">
    <name type="scientific">Potamilus streckersoni</name>
    <dbReference type="NCBI Taxonomy" id="2493646"/>
    <lineage>
        <taxon>Eukaryota</taxon>
        <taxon>Metazoa</taxon>
        <taxon>Spiralia</taxon>
        <taxon>Lophotrochozoa</taxon>
        <taxon>Mollusca</taxon>
        <taxon>Bivalvia</taxon>
        <taxon>Autobranchia</taxon>
        <taxon>Heteroconchia</taxon>
        <taxon>Palaeoheterodonta</taxon>
        <taxon>Unionida</taxon>
        <taxon>Unionoidea</taxon>
        <taxon>Unionidae</taxon>
        <taxon>Ambleminae</taxon>
        <taxon>Lampsilini</taxon>
        <taxon>Potamilus</taxon>
    </lineage>
</organism>
<comment type="caution">
    <text evidence="3">The sequence shown here is derived from an EMBL/GenBank/DDBJ whole genome shotgun (WGS) entry which is preliminary data.</text>
</comment>
<reference evidence="3" key="1">
    <citation type="journal article" date="2021" name="Genome Biol. Evol.">
        <title>A High-Quality Reference Genome for a Parasitic Bivalve with Doubly Uniparental Inheritance (Bivalvia: Unionida).</title>
        <authorList>
            <person name="Smith C.H."/>
        </authorList>
    </citation>
    <scope>NUCLEOTIDE SEQUENCE</scope>
    <source>
        <strain evidence="3">CHS0354</strain>
    </source>
</reference>
<gene>
    <name evidence="3" type="ORF">CHS0354_030770</name>
</gene>
<feature type="domain" description="Oxidoreductase putative C-terminal" evidence="2">
    <location>
        <begin position="155"/>
        <end position="298"/>
    </location>
</feature>
<accession>A0AAE0TEA2</accession>
<feature type="domain" description="Gfo/Idh/MocA-like oxidoreductase N-terminal" evidence="1">
    <location>
        <begin position="6"/>
        <end position="152"/>
    </location>
</feature>
<dbReference type="Pfam" id="PF08635">
    <property type="entry name" value="ox_reductase_C"/>
    <property type="match status" value="1"/>
</dbReference>
<dbReference type="EMBL" id="JAEAOA010001832">
    <property type="protein sequence ID" value="KAK3608320.1"/>
    <property type="molecule type" value="Genomic_DNA"/>
</dbReference>
<dbReference type="PANTHER" id="PTHR43249:SF1">
    <property type="entry name" value="D-GLUCOSIDE 3-DEHYDROGENASE"/>
    <property type="match status" value="1"/>
</dbReference>
<evidence type="ECO:0000313" key="4">
    <source>
        <dbReference type="Proteomes" id="UP001195483"/>
    </source>
</evidence>
<dbReference type="Proteomes" id="UP001195483">
    <property type="component" value="Unassembled WGS sequence"/>
</dbReference>
<dbReference type="InterPro" id="IPR013944">
    <property type="entry name" value="OxRdtase_put_C"/>
</dbReference>
<dbReference type="InterPro" id="IPR036291">
    <property type="entry name" value="NAD(P)-bd_dom_sf"/>
</dbReference>
<evidence type="ECO:0000259" key="1">
    <source>
        <dbReference type="Pfam" id="PF01408"/>
    </source>
</evidence>
<evidence type="ECO:0008006" key="5">
    <source>
        <dbReference type="Google" id="ProtNLM"/>
    </source>
</evidence>
<reference evidence="3" key="2">
    <citation type="journal article" date="2021" name="Genome Biol. Evol.">
        <title>Developing a high-quality reference genome for a parasitic bivalve with doubly uniparental inheritance (Bivalvia: Unionida).</title>
        <authorList>
            <person name="Smith C.H."/>
        </authorList>
    </citation>
    <scope>NUCLEOTIDE SEQUENCE</scope>
    <source>
        <strain evidence="3">CHS0354</strain>
        <tissue evidence="3">Mantle</tissue>
    </source>
</reference>
<dbReference type="SUPFAM" id="SSF51735">
    <property type="entry name" value="NAD(P)-binding Rossmann-fold domains"/>
    <property type="match status" value="1"/>
</dbReference>
<dbReference type="Pfam" id="PF01408">
    <property type="entry name" value="GFO_IDH_MocA"/>
    <property type="match status" value="1"/>
</dbReference>
<sequence length="380" mass="43073">MEVKPLRVGFIGAGAIHFGKPMVPWDHASRLENVGGFEVIGIVDPDQKRATNVLEERLSSPGKRQFYQNCQLLSNSDELLNMKPDVVFIGIPPAFRGSHKKEHDLELRFVEAGIHVFVEKPLSVVPPEEFIPYAEAVTKAVQKHNVILSVGYMFRYHAAVQKMKELIQLHGGNVMAFNARYYFAYTEGINKYWFNEDFSGGPIVEQATHFCDLARYIVGDIDMASVRCIMVKDTDEGDAGHLSHVPNHAEEDIPPAKRIPRVTISHWKFQNGGVGTLMHSVALPGTRYEANIDVQLDGLKLSLIEPYEKHCTLRVRNITSADPNEHQDFTFEDDDSYLREIETFIHAVRERDQSNIKSSYDDAAKTYQMTWAIRRAGDKN</sequence>
<dbReference type="Gene3D" id="3.40.50.720">
    <property type="entry name" value="NAD(P)-binding Rossmann-like Domain"/>
    <property type="match status" value="1"/>
</dbReference>
<reference evidence="3" key="3">
    <citation type="submission" date="2023-05" db="EMBL/GenBank/DDBJ databases">
        <authorList>
            <person name="Smith C.H."/>
        </authorList>
    </citation>
    <scope>NUCLEOTIDE SEQUENCE</scope>
    <source>
        <strain evidence="3">CHS0354</strain>
        <tissue evidence="3">Mantle</tissue>
    </source>
</reference>
<evidence type="ECO:0000313" key="3">
    <source>
        <dbReference type="EMBL" id="KAK3608320.1"/>
    </source>
</evidence>
<dbReference type="InterPro" id="IPR000683">
    <property type="entry name" value="Gfo/Idh/MocA-like_OxRdtase_N"/>
</dbReference>
<dbReference type="InterPro" id="IPR052515">
    <property type="entry name" value="Gfo/Idh/MocA_Oxidoreductase"/>
</dbReference>
<dbReference type="AlphaFoldDB" id="A0AAE0TEA2"/>
<name>A0AAE0TEA2_9BIVA</name>
<dbReference type="SUPFAM" id="SSF55347">
    <property type="entry name" value="Glyceraldehyde-3-phosphate dehydrogenase-like, C-terminal domain"/>
    <property type="match status" value="1"/>
</dbReference>
<dbReference type="Gene3D" id="3.30.360.10">
    <property type="entry name" value="Dihydrodipicolinate Reductase, domain 2"/>
    <property type="match status" value="1"/>
</dbReference>
<dbReference type="PANTHER" id="PTHR43249">
    <property type="entry name" value="UDP-N-ACETYL-2-AMINO-2-DEOXY-D-GLUCURONATE OXIDASE"/>
    <property type="match status" value="1"/>
</dbReference>
<proteinExistence type="predicted"/>
<keyword evidence="4" id="KW-1185">Reference proteome</keyword>